<comment type="caution">
    <text evidence="1">The sequence shown here is derived from an EMBL/GenBank/DDBJ whole genome shotgun (WGS) entry which is preliminary data.</text>
</comment>
<proteinExistence type="predicted"/>
<dbReference type="EMBL" id="JAZDWU010000001">
    <property type="protein sequence ID" value="KAL0016548.1"/>
    <property type="molecule type" value="Genomic_DNA"/>
</dbReference>
<dbReference type="AlphaFoldDB" id="A0AAW2E0R2"/>
<sequence length="99" mass="11251">LRGMKSCLKLSLAKRLTLHPSSTCIMPPIESLTNIGAITTLPKMDGIQNLENIARLSFDQEFIIHLKSASYDIRGEMRNRFNIVSIFDVPMKVNEYKLL</sequence>
<name>A0AAW2E0R2_9ROSI</name>
<reference evidence="1 2" key="1">
    <citation type="submission" date="2024-01" db="EMBL/GenBank/DDBJ databases">
        <title>A telomere-to-telomere, gap-free genome of sweet tea (Lithocarpus litseifolius).</title>
        <authorList>
            <person name="Zhou J."/>
        </authorList>
    </citation>
    <scope>NUCLEOTIDE SEQUENCE [LARGE SCALE GENOMIC DNA]</scope>
    <source>
        <strain evidence="1">Zhou-2022a</strain>
        <tissue evidence="1">Leaf</tissue>
    </source>
</reference>
<evidence type="ECO:0000313" key="1">
    <source>
        <dbReference type="EMBL" id="KAL0016548.1"/>
    </source>
</evidence>
<keyword evidence="2" id="KW-1185">Reference proteome</keyword>
<protein>
    <submittedName>
        <fullName evidence="1">Uncharacterized protein</fullName>
    </submittedName>
</protein>
<feature type="non-terminal residue" evidence="1">
    <location>
        <position position="1"/>
    </location>
</feature>
<evidence type="ECO:0000313" key="2">
    <source>
        <dbReference type="Proteomes" id="UP001459277"/>
    </source>
</evidence>
<dbReference type="Proteomes" id="UP001459277">
    <property type="component" value="Unassembled WGS sequence"/>
</dbReference>
<gene>
    <name evidence="1" type="ORF">SO802_003617</name>
</gene>
<organism evidence="1 2">
    <name type="scientific">Lithocarpus litseifolius</name>
    <dbReference type="NCBI Taxonomy" id="425828"/>
    <lineage>
        <taxon>Eukaryota</taxon>
        <taxon>Viridiplantae</taxon>
        <taxon>Streptophyta</taxon>
        <taxon>Embryophyta</taxon>
        <taxon>Tracheophyta</taxon>
        <taxon>Spermatophyta</taxon>
        <taxon>Magnoliopsida</taxon>
        <taxon>eudicotyledons</taxon>
        <taxon>Gunneridae</taxon>
        <taxon>Pentapetalae</taxon>
        <taxon>rosids</taxon>
        <taxon>fabids</taxon>
        <taxon>Fagales</taxon>
        <taxon>Fagaceae</taxon>
        <taxon>Lithocarpus</taxon>
    </lineage>
</organism>
<accession>A0AAW2E0R2</accession>